<dbReference type="CDD" id="cd07067">
    <property type="entry name" value="HP_PGM_like"/>
    <property type="match status" value="1"/>
</dbReference>
<protein>
    <submittedName>
        <fullName evidence="1">Phosphoglycerate mutase family protein</fullName>
    </submittedName>
</protein>
<keyword evidence="2" id="KW-1185">Reference proteome</keyword>
<name>A0ABN5GLB6_9RHOB</name>
<dbReference type="PANTHER" id="PTHR48100:SF1">
    <property type="entry name" value="HISTIDINE PHOSPHATASE FAMILY PROTEIN-RELATED"/>
    <property type="match status" value="1"/>
</dbReference>
<dbReference type="InterPro" id="IPR013078">
    <property type="entry name" value="His_Pase_superF_clade-1"/>
</dbReference>
<evidence type="ECO:0000313" key="1">
    <source>
        <dbReference type="EMBL" id="AUQ93471.1"/>
    </source>
</evidence>
<dbReference type="InterPro" id="IPR050275">
    <property type="entry name" value="PGM_Phosphatase"/>
</dbReference>
<dbReference type="SMART" id="SM00855">
    <property type="entry name" value="PGAM"/>
    <property type="match status" value="1"/>
</dbReference>
<proteinExistence type="predicted"/>
<reference evidence="1 2" key="2">
    <citation type="journal article" date="2017" name="Int. J. Syst. Evol. Microbiol.">
        <title>Adaptation of Surface-Associated Bacteria to the Open Ocean: A Genomically Distinct Subpopulation of Phaeobacter gallaeciensis Colonizes Pacific Mesozooplankton.</title>
        <authorList>
            <person name="Freese H.M."/>
            <person name="Methner A."/>
            <person name="Overmann J."/>
        </authorList>
    </citation>
    <scope>NUCLEOTIDE SEQUENCE [LARGE SCALE GENOMIC DNA]</scope>
    <source>
        <strain evidence="1 2">P66</strain>
    </source>
</reference>
<dbReference type="Pfam" id="PF00300">
    <property type="entry name" value="His_Phos_1"/>
    <property type="match status" value="1"/>
</dbReference>
<dbReference type="RefSeq" id="WP_102873696.1">
    <property type="nucleotide sequence ID" value="NZ_CP010599.1"/>
</dbReference>
<dbReference type="PANTHER" id="PTHR48100">
    <property type="entry name" value="BROAD-SPECIFICITY PHOSPHATASE YOR283W-RELATED"/>
    <property type="match status" value="1"/>
</dbReference>
<accession>A0ABN5GLB6</accession>
<dbReference type="Gene3D" id="3.40.50.1240">
    <property type="entry name" value="Phosphoglycerate mutase-like"/>
    <property type="match status" value="1"/>
</dbReference>
<sequence>MSNDAITRLFLVRHGPTHAKSMVGWSDLPADLSDTGALDRLHGYLPAEALVVSSDLSRARDTATAIGRDRQRLEDHPDLREIHFGAWELRSWREIDAEDPDRIRAYWETPGDVTPPGGESWNQVCARVNGAINRLIDTHRGRNLIVVGHFGQILTQIQRAERLTAEEAFSHRIDNLSVTELTHRGADWEQGWGCGKINHIP</sequence>
<dbReference type="InterPro" id="IPR029033">
    <property type="entry name" value="His_PPase_superfam"/>
</dbReference>
<reference evidence="1 2" key="1">
    <citation type="journal article" date="2017" name="Genome Biol. Evol.">
        <title>Trajectories and Drivers of Genome Evolution in Surface-Associated Marine Phaeobacter.</title>
        <authorList>
            <person name="Freese H.M."/>
            <person name="Sikorski J."/>
            <person name="Bunk B."/>
            <person name="Scheuner C."/>
            <person name="Meier-Kolthoff J.P."/>
            <person name="Sproer C."/>
            <person name="Gram L."/>
            <person name="Overmann J."/>
        </authorList>
    </citation>
    <scope>NUCLEOTIDE SEQUENCE [LARGE SCALE GENOMIC DNA]</scope>
    <source>
        <strain evidence="1 2">P66</strain>
    </source>
</reference>
<dbReference type="Proteomes" id="UP000236536">
    <property type="component" value="Chromosome"/>
</dbReference>
<evidence type="ECO:0000313" key="2">
    <source>
        <dbReference type="Proteomes" id="UP000236536"/>
    </source>
</evidence>
<gene>
    <name evidence="1" type="ORF">PhaeoP66_00656</name>
</gene>
<dbReference type="SUPFAM" id="SSF53254">
    <property type="entry name" value="Phosphoglycerate mutase-like"/>
    <property type="match status" value="1"/>
</dbReference>
<organism evidence="1 2">
    <name type="scientific">Phaeobacter inhibens</name>
    <dbReference type="NCBI Taxonomy" id="221822"/>
    <lineage>
        <taxon>Bacteria</taxon>
        <taxon>Pseudomonadati</taxon>
        <taxon>Pseudomonadota</taxon>
        <taxon>Alphaproteobacteria</taxon>
        <taxon>Rhodobacterales</taxon>
        <taxon>Roseobacteraceae</taxon>
        <taxon>Phaeobacter</taxon>
    </lineage>
</organism>
<dbReference type="EMBL" id="CP010705">
    <property type="protein sequence ID" value="AUQ93471.1"/>
    <property type="molecule type" value="Genomic_DNA"/>
</dbReference>